<evidence type="ECO:0000256" key="8">
    <source>
        <dbReference type="ARBA" id="ARBA00022741"/>
    </source>
</evidence>
<dbReference type="VEuPathDB" id="FungiDB:RhiirA1_407257"/>
<dbReference type="OrthoDB" id="8954335at2759"/>
<dbReference type="GO" id="GO:0016787">
    <property type="term" value="F:hydrolase activity"/>
    <property type="evidence" value="ECO:0007669"/>
    <property type="project" value="UniProtKB-KW"/>
</dbReference>
<evidence type="ECO:0000256" key="16">
    <source>
        <dbReference type="ARBA" id="ARBA00024013"/>
    </source>
</evidence>
<feature type="domain" description="AIG1-type G" evidence="18">
    <location>
        <begin position="10"/>
        <end position="150"/>
    </location>
</feature>
<dbReference type="InterPro" id="IPR006703">
    <property type="entry name" value="G_AIG1"/>
</dbReference>
<proteinExistence type="predicted"/>
<dbReference type="VEuPathDB" id="FungiDB:RhiirFUN_015492"/>
<evidence type="ECO:0000256" key="7">
    <source>
        <dbReference type="ARBA" id="ARBA00022723"/>
    </source>
</evidence>
<keyword evidence="9" id="KW-0378">Hydrolase</keyword>
<evidence type="ECO:0000313" key="20">
    <source>
        <dbReference type="Proteomes" id="UP000234323"/>
    </source>
</evidence>
<dbReference type="GO" id="GO:0016020">
    <property type="term" value="C:membrane"/>
    <property type="evidence" value="ECO:0007669"/>
    <property type="project" value="UniProtKB-SubCell"/>
</dbReference>
<evidence type="ECO:0000256" key="10">
    <source>
        <dbReference type="ARBA" id="ARBA00022805"/>
    </source>
</evidence>
<dbReference type="InterPro" id="IPR027417">
    <property type="entry name" value="P-loop_NTPase"/>
</dbReference>
<keyword evidence="5" id="KW-0934">Plastid</keyword>
<dbReference type="GO" id="GO:0046872">
    <property type="term" value="F:metal ion binding"/>
    <property type="evidence" value="ECO:0007669"/>
    <property type="project" value="UniProtKB-KW"/>
</dbReference>
<keyword evidence="15" id="KW-0472">Membrane</keyword>
<name>A0A2I1G0N5_9GLOM</name>
<dbReference type="Pfam" id="PF04548">
    <property type="entry name" value="AIG1"/>
    <property type="match status" value="1"/>
</dbReference>
<evidence type="ECO:0000256" key="13">
    <source>
        <dbReference type="ARBA" id="ARBA00022989"/>
    </source>
</evidence>
<dbReference type="Proteomes" id="UP000234323">
    <property type="component" value="Unassembled WGS sequence"/>
</dbReference>
<evidence type="ECO:0000256" key="9">
    <source>
        <dbReference type="ARBA" id="ARBA00022801"/>
    </source>
</evidence>
<keyword evidence="11" id="KW-0460">Magnesium</keyword>
<comment type="caution">
    <text evidence="19">The sequence shown here is derived from an EMBL/GenBank/DDBJ whole genome shotgun (WGS) entry which is preliminary data.</text>
</comment>
<evidence type="ECO:0000256" key="2">
    <source>
        <dbReference type="ARBA" id="ARBA00004167"/>
    </source>
</evidence>
<dbReference type="SUPFAM" id="SSF52540">
    <property type="entry name" value="P-loop containing nucleoside triphosphate hydrolases"/>
    <property type="match status" value="1"/>
</dbReference>
<organism evidence="19 20">
    <name type="scientific">Rhizophagus irregularis</name>
    <dbReference type="NCBI Taxonomy" id="588596"/>
    <lineage>
        <taxon>Eukaryota</taxon>
        <taxon>Fungi</taxon>
        <taxon>Fungi incertae sedis</taxon>
        <taxon>Mucoromycota</taxon>
        <taxon>Glomeromycotina</taxon>
        <taxon>Glomeromycetes</taxon>
        <taxon>Glomerales</taxon>
        <taxon>Glomeraceae</taxon>
        <taxon>Rhizophagus</taxon>
    </lineage>
</organism>
<dbReference type="Gene3D" id="3.40.50.300">
    <property type="entry name" value="P-loop containing nucleotide triphosphate hydrolases"/>
    <property type="match status" value="1"/>
</dbReference>
<keyword evidence="12" id="KW-0653">Protein transport</keyword>
<sequence>MFEKQTPNTRNILVIGKTGNGKSALANVLVDSEQSETFKESDKSISETKQAKSEKVEIIYGDEKIIYQIIDTTGLCDTDMDKDNILPMLYEAIKLLNGEINQILFVVGGRFSKEEEEVYNIFKNVLFFDCDISKYTTLVRTRFSDFEDRNECEIDRKIIEKKIPDDIHIIYVDNPPLKGNENKIKLNKETRRASKEILMRHLLDYCRKSYCPSSMQLINGRIGDHVKREKELEKEEDDLWEQIRQAEDFQREKLLQKRMDELKLLRREEEKKISEGMKRGLIDVIDQAGENWKHAVETGVEQGNKVLPLVGGAVGGILGTGVGAVGTAFSALGYVLTTVTRGKI</sequence>
<keyword evidence="3" id="KW-0813">Transport</keyword>
<dbReference type="GO" id="GO:0015031">
    <property type="term" value="P:protein transport"/>
    <property type="evidence" value="ECO:0007669"/>
    <property type="project" value="UniProtKB-KW"/>
</dbReference>
<dbReference type="VEuPathDB" id="FungiDB:FUN_019018"/>
<gene>
    <name evidence="19" type="ORF">RhiirA4_394384</name>
</gene>
<keyword evidence="13" id="KW-1133">Transmembrane helix</keyword>
<dbReference type="PANTHER" id="PTHR10903:SF135">
    <property type="entry name" value="TRANSLOCASE OF CHLOROPLAST 120, CHLOROPLASTIC-RELATED"/>
    <property type="match status" value="1"/>
</dbReference>
<dbReference type="AlphaFoldDB" id="A0A2I1G0N5"/>
<evidence type="ECO:0000256" key="4">
    <source>
        <dbReference type="ARBA" id="ARBA00022528"/>
    </source>
</evidence>
<dbReference type="PANTHER" id="PTHR10903">
    <property type="entry name" value="GTPASE, IMAP FAMILY MEMBER-RELATED"/>
    <property type="match status" value="1"/>
</dbReference>
<keyword evidence="4" id="KW-0150">Chloroplast</keyword>
<evidence type="ECO:0000313" key="19">
    <source>
        <dbReference type="EMBL" id="PKY40202.1"/>
    </source>
</evidence>
<evidence type="ECO:0000256" key="15">
    <source>
        <dbReference type="ARBA" id="ARBA00023136"/>
    </source>
</evidence>
<reference evidence="19 20" key="1">
    <citation type="submission" date="2015-10" db="EMBL/GenBank/DDBJ databases">
        <title>Genome analyses suggest a sexual origin of heterokaryosis in a supposedly ancient asexual fungus.</title>
        <authorList>
            <person name="Ropars J."/>
            <person name="Sedzielewska K."/>
            <person name="Noel J."/>
            <person name="Charron P."/>
            <person name="Farinelli L."/>
            <person name="Marton T."/>
            <person name="Kruger M."/>
            <person name="Pelin A."/>
            <person name="Brachmann A."/>
            <person name="Corradi N."/>
        </authorList>
    </citation>
    <scope>NUCLEOTIDE SEQUENCE [LARGE SCALE GENOMIC DNA]</scope>
    <source>
        <strain evidence="19 20">A4</strain>
    </source>
</reference>
<evidence type="ECO:0000256" key="1">
    <source>
        <dbReference type="ARBA" id="ARBA00001946"/>
    </source>
</evidence>
<accession>A0A2I1G0N5</accession>
<evidence type="ECO:0000259" key="18">
    <source>
        <dbReference type="Pfam" id="PF04548"/>
    </source>
</evidence>
<evidence type="ECO:0000256" key="17">
    <source>
        <dbReference type="SAM" id="Coils"/>
    </source>
</evidence>
<keyword evidence="17" id="KW-0175">Coiled coil</keyword>
<dbReference type="InterPro" id="IPR045058">
    <property type="entry name" value="GIMA/IAN/Toc"/>
</dbReference>
<keyword evidence="8" id="KW-0547">Nucleotide-binding</keyword>
<evidence type="ECO:0000256" key="3">
    <source>
        <dbReference type="ARBA" id="ARBA00022448"/>
    </source>
</evidence>
<dbReference type="GO" id="GO:0005525">
    <property type="term" value="F:GTP binding"/>
    <property type="evidence" value="ECO:0007669"/>
    <property type="project" value="UniProtKB-KW"/>
</dbReference>
<protein>
    <recommendedName>
        <fullName evidence="18">AIG1-type G domain-containing protein</fullName>
    </recommendedName>
</protein>
<dbReference type="EMBL" id="LLXI01000091">
    <property type="protein sequence ID" value="PKY40202.1"/>
    <property type="molecule type" value="Genomic_DNA"/>
</dbReference>
<evidence type="ECO:0000256" key="11">
    <source>
        <dbReference type="ARBA" id="ARBA00022842"/>
    </source>
</evidence>
<comment type="subcellular location">
    <subcellularLocation>
        <location evidence="2">Membrane</location>
        <topology evidence="2">Single-pass membrane protein</topology>
    </subcellularLocation>
    <subcellularLocation>
        <location evidence="16">Plastid</location>
        <location evidence="16">Chloroplast outer membrane</location>
    </subcellularLocation>
</comment>
<keyword evidence="7" id="KW-0479">Metal-binding</keyword>
<comment type="cofactor">
    <cofactor evidence="1">
        <name>Mg(2+)</name>
        <dbReference type="ChEBI" id="CHEBI:18420"/>
    </cofactor>
</comment>
<evidence type="ECO:0000256" key="14">
    <source>
        <dbReference type="ARBA" id="ARBA00023134"/>
    </source>
</evidence>
<keyword evidence="10" id="KW-1002">Plastid outer membrane</keyword>
<evidence type="ECO:0000256" key="6">
    <source>
        <dbReference type="ARBA" id="ARBA00022692"/>
    </source>
</evidence>
<keyword evidence="6" id="KW-0812">Transmembrane</keyword>
<keyword evidence="20" id="KW-1185">Reference proteome</keyword>
<feature type="coiled-coil region" evidence="17">
    <location>
        <begin position="232"/>
        <end position="272"/>
    </location>
</feature>
<evidence type="ECO:0000256" key="5">
    <source>
        <dbReference type="ARBA" id="ARBA00022640"/>
    </source>
</evidence>
<evidence type="ECO:0000256" key="12">
    <source>
        <dbReference type="ARBA" id="ARBA00022927"/>
    </source>
</evidence>
<keyword evidence="14" id="KW-0342">GTP-binding</keyword>